<gene>
    <name evidence="2" type="ORF">ALAG00032_LOCUS15463</name>
</gene>
<evidence type="ECO:0000313" key="2">
    <source>
        <dbReference type="EMBL" id="CAE0374659.1"/>
    </source>
</evidence>
<evidence type="ECO:0000256" key="1">
    <source>
        <dbReference type="SAM" id="Phobius"/>
    </source>
</evidence>
<protein>
    <submittedName>
        <fullName evidence="2">Uncharacterized protein</fullName>
    </submittedName>
</protein>
<accession>A0A7S3NQ22</accession>
<feature type="transmembrane region" description="Helical" evidence="1">
    <location>
        <begin position="289"/>
        <end position="306"/>
    </location>
</feature>
<feature type="transmembrane region" description="Helical" evidence="1">
    <location>
        <begin position="251"/>
        <end position="269"/>
    </location>
</feature>
<dbReference type="EMBL" id="HBIJ01023421">
    <property type="protein sequence ID" value="CAE0374659.1"/>
    <property type="molecule type" value="Transcribed_RNA"/>
</dbReference>
<sequence>MGNAVSRGRWGVVNSLVGSILTSLGLRCQEWARAQVAREERGLEPMSSRTYTETRLALVFGLLCVAGGGLSAILNDALLPQSTQAPLGAWVIAARVLMTKNNNILYSSDASLLSNEEHAELWRRRSALALTIIGPLVALCGARLDDFSGLSVSELRDTATSVPALATAVLSLTAILLAPRSATRCLQEADSHSHREAVDLARRAVIAAFITAWAHVACKAFVELMVEAKQKKISSTTCHTSNNSYNTENCGWNISALLCFSIATILLLVKLRLVASALSKIPPYIFMPLYRGLAIAANAICGIIFWDDLRIASALDEESIHSSPVIDVDPHLVPPTINAVEVETTGADVIAYLVGLILSVAGVLLVGWTMTDMHSEIGIVFGRDSNYSSSGRDGSIFNYHPVKAFLISTHDEEDDDLENSSEQKEDTQIEAANLCDSSLAEKESDALKLPPSTGGLADWQHAANISAETNTVFTASLPTDSITQHQSSSSLS</sequence>
<proteinExistence type="predicted"/>
<name>A0A7S3NQ22_9STRA</name>
<keyword evidence="1" id="KW-1133">Transmembrane helix</keyword>
<reference evidence="2" key="1">
    <citation type="submission" date="2021-01" db="EMBL/GenBank/DDBJ databases">
        <authorList>
            <person name="Corre E."/>
            <person name="Pelletier E."/>
            <person name="Niang G."/>
            <person name="Scheremetjew M."/>
            <person name="Finn R."/>
            <person name="Kale V."/>
            <person name="Holt S."/>
            <person name="Cochrane G."/>
            <person name="Meng A."/>
            <person name="Brown T."/>
            <person name="Cohen L."/>
        </authorList>
    </citation>
    <scope>NUCLEOTIDE SEQUENCE</scope>
    <source>
        <strain evidence="2">CCMP1510</strain>
    </source>
</reference>
<feature type="transmembrane region" description="Helical" evidence="1">
    <location>
        <begin position="56"/>
        <end position="75"/>
    </location>
</feature>
<keyword evidence="1" id="KW-0812">Transmembrane</keyword>
<feature type="transmembrane region" description="Helical" evidence="1">
    <location>
        <begin position="349"/>
        <end position="368"/>
    </location>
</feature>
<feature type="transmembrane region" description="Helical" evidence="1">
    <location>
        <begin position="164"/>
        <end position="183"/>
    </location>
</feature>
<keyword evidence="1" id="KW-0472">Membrane</keyword>
<dbReference type="AlphaFoldDB" id="A0A7S3NQ22"/>
<organism evidence="2">
    <name type="scientific">Aureoumbra lagunensis</name>
    <dbReference type="NCBI Taxonomy" id="44058"/>
    <lineage>
        <taxon>Eukaryota</taxon>
        <taxon>Sar</taxon>
        <taxon>Stramenopiles</taxon>
        <taxon>Ochrophyta</taxon>
        <taxon>Pelagophyceae</taxon>
        <taxon>Pelagomonadales</taxon>
        <taxon>Aureoumbra</taxon>
    </lineage>
</organism>